<dbReference type="EMBL" id="CM004402">
    <property type="protein sequence ID" value="OAY27567.1"/>
    <property type="molecule type" value="Genomic_DNA"/>
</dbReference>
<proteinExistence type="predicted"/>
<dbReference type="Gramene" id="Manes.16G135300.1.v8.1">
    <property type="protein sequence ID" value="Manes.16G135300.1.v8.1.CDS.1"/>
    <property type="gene ID" value="Manes.16G135300.v8.1"/>
</dbReference>
<organism evidence="2 3">
    <name type="scientific">Manihot esculenta</name>
    <name type="common">Cassava</name>
    <name type="synonym">Jatropha manihot</name>
    <dbReference type="NCBI Taxonomy" id="3983"/>
    <lineage>
        <taxon>Eukaryota</taxon>
        <taxon>Viridiplantae</taxon>
        <taxon>Streptophyta</taxon>
        <taxon>Embryophyta</taxon>
        <taxon>Tracheophyta</taxon>
        <taxon>Spermatophyta</taxon>
        <taxon>Magnoliopsida</taxon>
        <taxon>eudicotyledons</taxon>
        <taxon>Gunneridae</taxon>
        <taxon>Pentapetalae</taxon>
        <taxon>rosids</taxon>
        <taxon>fabids</taxon>
        <taxon>Malpighiales</taxon>
        <taxon>Euphorbiaceae</taxon>
        <taxon>Crotonoideae</taxon>
        <taxon>Manihoteae</taxon>
        <taxon>Manihot</taxon>
    </lineage>
</organism>
<sequence length="489" mass="53829">MTLTLAHPLPFCSSSHVSHSSPTNFSIRFKLQASSSQQLSSNPKSPSSQSLSQRKTGVIVIGAGLAGLAAANRLNSENIPFLLLEASDGVGGRVRTDIVDGFLLDRGFQIFITAYPEAQKLLDYQALDLQRFYSGARIYFNGQFHTVADPIRHFWDSIKSLTNPIGSIIDKLLIGSTRIQVLTKSDDELLSSNEVTTIDLLRNIGFSDSIICRFFRPFFGGIFFDRELQTTSRLFNFIFKCLALGDNTLPAKGIVAIPNQLVAKLPPDSVLLNTRVASIEFHEPSSGEITTPRVRLENGEILESEIGVILAVEEPEVDKLLAGRKMEPIQRKPPRSTVCVYFSADRDSIPVQDPVLFLNGSGEGIINNMFFATNVAPSYGPPGKALMSVSLIGLLEDVSDEDLTSQIVQELSGWFGGSIVKPWKYLRTYRIGFAQPNQCPPTDLKKNYRVEPGLYLCGDYMTNATFDGALVSGRKAVEALLRDRVLNKV</sequence>
<evidence type="ECO:0000313" key="2">
    <source>
        <dbReference type="EMBL" id="OAY27567.1"/>
    </source>
</evidence>
<dbReference type="STRING" id="3983.A0A2C9UBL4"/>
<reference evidence="3" key="1">
    <citation type="journal article" date="2016" name="Nat. Biotechnol.">
        <title>Sequencing wild and cultivated cassava and related species reveals extensive interspecific hybridization and genetic diversity.</title>
        <authorList>
            <person name="Bredeson J.V."/>
            <person name="Lyons J.B."/>
            <person name="Prochnik S.E."/>
            <person name="Wu G.A."/>
            <person name="Ha C.M."/>
            <person name="Edsinger-Gonzales E."/>
            <person name="Grimwood J."/>
            <person name="Schmutz J."/>
            <person name="Rabbi I.Y."/>
            <person name="Egesi C."/>
            <person name="Nauluvula P."/>
            <person name="Lebot V."/>
            <person name="Ndunguru J."/>
            <person name="Mkamilo G."/>
            <person name="Bart R.S."/>
            <person name="Setter T.L."/>
            <person name="Gleadow R.M."/>
            <person name="Kulakow P."/>
            <person name="Ferguson M.E."/>
            <person name="Rounsley S."/>
            <person name="Rokhsar D.S."/>
        </authorList>
    </citation>
    <scope>NUCLEOTIDE SEQUENCE [LARGE SCALE GENOMIC DNA]</scope>
    <source>
        <strain evidence="3">cv. AM560-2</strain>
    </source>
</reference>
<dbReference type="AlphaFoldDB" id="A0A2C9UBL4"/>
<dbReference type="Pfam" id="PF01593">
    <property type="entry name" value="Amino_oxidase"/>
    <property type="match status" value="1"/>
</dbReference>
<dbReference type="PANTHER" id="PTHR42841">
    <property type="entry name" value="AMINE OXIDASE"/>
    <property type="match status" value="1"/>
</dbReference>
<protein>
    <recommendedName>
        <fullName evidence="1">Amine oxidase domain-containing protein</fullName>
    </recommendedName>
</protein>
<dbReference type="InterPro" id="IPR036188">
    <property type="entry name" value="FAD/NAD-bd_sf"/>
</dbReference>
<accession>A0A2C9UBL4</accession>
<keyword evidence="3" id="KW-1185">Reference proteome</keyword>
<dbReference type="InterPro" id="IPR002937">
    <property type="entry name" value="Amino_oxidase"/>
</dbReference>
<dbReference type="OMA" id="RFFHLVW"/>
<name>A0A2C9UBL4_MANES</name>
<dbReference type="Proteomes" id="UP000091857">
    <property type="component" value="Chromosome 16"/>
</dbReference>
<evidence type="ECO:0000259" key="1">
    <source>
        <dbReference type="Pfam" id="PF01593"/>
    </source>
</evidence>
<evidence type="ECO:0000313" key="3">
    <source>
        <dbReference type="Proteomes" id="UP000091857"/>
    </source>
</evidence>
<dbReference type="Gene3D" id="3.90.660.20">
    <property type="entry name" value="Protoporphyrinogen oxidase, mitochondrial, domain 2"/>
    <property type="match status" value="1"/>
</dbReference>
<feature type="domain" description="Amine oxidase" evidence="1">
    <location>
        <begin position="65"/>
        <end position="481"/>
    </location>
</feature>
<dbReference type="GO" id="GO:0016491">
    <property type="term" value="F:oxidoreductase activity"/>
    <property type="evidence" value="ECO:0007669"/>
    <property type="project" value="InterPro"/>
</dbReference>
<dbReference type="OrthoDB" id="5046242at2759"/>
<dbReference type="Gene3D" id="3.50.50.60">
    <property type="entry name" value="FAD/NAD(P)-binding domain"/>
    <property type="match status" value="1"/>
</dbReference>
<dbReference type="SUPFAM" id="SSF51905">
    <property type="entry name" value="FAD/NAD(P)-binding domain"/>
    <property type="match status" value="1"/>
</dbReference>
<comment type="caution">
    <text evidence="2">The sequence shown here is derived from an EMBL/GenBank/DDBJ whole genome shotgun (WGS) entry which is preliminary data.</text>
</comment>
<gene>
    <name evidence="2" type="ORF">MANES_16G135300v8</name>
</gene>
<dbReference type="Gene3D" id="1.10.3110.10">
    <property type="entry name" value="protoporphyrinogen ix oxidase, domain 3"/>
    <property type="match status" value="1"/>
</dbReference>